<feature type="region of interest" description="Disordered" evidence="1">
    <location>
        <begin position="673"/>
        <end position="725"/>
    </location>
</feature>
<dbReference type="GO" id="GO:0005819">
    <property type="term" value="C:spindle"/>
    <property type="evidence" value="ECO:0007669"/>
    <property type="project" value="UniProtKB-ARBA"/>
</dbReference>
<dbReference type="InParanoid" id="A0A152A7F7"/>
<dbReference type="PANTHER" id="PTHR21567:SF9">
    <property type="entry name" value="CLIP-ASSOCIATING PROTEIN"/>
    <property type="match status" value="1"/>
</dbReference>
<feature type="region of interest" description="Disordered" evidence="1">
    <location>
        <begin position="520"/>
        <end position="657"/>
    </location>
</feature>
<feature type="compositionally biased region" description="Low complexity" evidence="1">
    <location>
        <begin position="583"/>
        <end position="646"/>
    </location>
</feature>
<feature type="compositionally biased region" description="Low complexity" evidence="1">
    <location>
        <begin position="525"/>
        <end position="540"/>
    </location>
</feature>
<dbReference type="InterPro" id="IPR016024">
    <property type="entry name" value="ARM-type_fold"/>
</dbReference>
<feature type="region of interest" description="Disordered" evidence="1">
    <location>
        <begin position="234"/>
        <end position="283"/>
    </location>
</feature>
<feature type="compositionally biased region" description="Low complexity" evidence="1">
    <location>
        <begin position="234"/>
        <end position="277"/>
    </location>
</feature>
<dbReference type="GO" id="GO:0000226">
    <property type="term" value="P:microtubule cytoskeleton organization"/>
    <property type="evidence" value="ECO:0007669"/>
    <property type="project" value="UniProtKB-ARBA"/>
</dbReference>
<dbReference type="InterPro" id="IPR011989">
    <property type="entry name" value="ARM-like"/>
</dbReference>
<dbReference type="OrthoDB" id="46159at2759"/>
<evidence type="ECO:0000259" key="2">
    <source>
        <dbReference type="SMART" id="SM01349"/>
    </source>
</evidence>
<organism evidence="3 4">
    <name type="scientific">Tieghemostelium lacteum</name>
    <name type="common">Slime mold</name>
    <name type="synonym">Dictyostelium lacteum</name>
    <dbReference type="NCBI Taxonomy" id="361077"/>
    <lineage>
        <taxon>Eukaryota</taxon>
        <taxon>Amoebozoa</taxon>
        <taxon>Evosea</taxon>
        <taxon>Eumycetozoa</taxon>
        <taxon>Dictyostelia</taxon>
        <taxon>Dictyosteliales</taxon>
        <taxon>Raperosteliaceae</taxon>
        <taxon>Tieghemostelium</taxon>
    </lineage>
</organism>
<name>A0A152A7F7_TIELA</name>
<dbReference type="GO" id="GO:0000278">
    <property type="term" value="P:mitotic cell cycle"/>
    <property type="evidence" value="ECO:0007669"/>
    <property type="project" value="UniProtKB-ARBA"/>
</dbReference>
<gene>
    <name evidence="3" type="ORF">DLAC_00780</name>
</gene>
<evidence type="ECO:0000256" key="1">
    <source>
        <dbReference type="SAM" id="MobiDB-lite"/>
    </source>
</evidence>
<dbReference type="EMBL" id="LODT01000004">
    <property type="protein sequence ID" value="KYR01987.1"/>
    <property type="molecule type" value="Genomic_DNA"/>
</dbReference>
<dbReference type="InterPro" id="IPR024395">
    <property type="entry name" value="CLASP_N_dom"/>
</dbReference>
<feature type="compositionally biased region" description="Low complexity" evidence="1">
    <location>
        <begin position="688"/>
        <end position="702"/>
    </location>
</feature>
<protein>
    <submittedName>
        <fullName evidence="3">CLIP-associating protein</fullName>
    </submittedName>
</protein>
<dbReference type="InterPro" id="IPR034085">
    <property type="entry name" value="TOG"/>
</dbReference>
<keyword evidence="4" id="KW-1185">Reference proteome</keyword>
<feature type="region of interest" description="Disordered" evidence="1">
    <location>
        <begin position="811"/>
        <end position="835"/>
    </location>
</feature>
<dbReference type="Pfam" id="PF12348">
    <property type="entry name" value="CLASP_N"/>
    <property type="match status" value="1"/>
</dbReference>
<dbReference type="STRING" id="361077.A0A152A7F7"/>
<proteinExistence type="predicted"/>
<accession>A0A152A7F7</accession>
<dbReference type="FunCoup" id="A0A152A7F7">
    <property type="interactions" value="383"/>
</dbReference>
<dbReference type="GO" id="GO:0005881">
    <property type="term" value="C:cytoplasmic microtubule"/>
    <property type="evidence" value="ECO:0007669"/>
    <property type="project" value="TreeGrafter"/>
</dbReference>
<sequence>MGKKVNIDEILGHISSDDFNTIQDGYKNLINSMKAGKVKIDNEILAEISNIVIKHLNEQGTNEKIRDTVLEVSNFLIDFIFGHENEKEIINSILSSIFNKYIGSEDQACRDQIQSIINTIIPPFGFERVLNFLQTDQRENLHNSEQIIEHKLSIVANLIDASVVPVREMKPLFKRLLIDNLKRSNTVIQLTLQNCISSIYKDMGQEFLVEVQYQQLDSTLQEKLENITSQVVISSSPPLSSTSTSTSSRSTRTTTKAASASNTSNTSTTSSTSNTSPPMLGQKKSNIPIGIQLQINSLDKHILETRMTEIINTMNDSEAEWKIKLNNLLIFQLMVDANATKLDNFIPLFQQLKESLAATVNDKRSQVVKEVCQIISNVVQHLQTDFEPFFERFTDALVKNLVITVKVVSESSDLCIKNCIKYAKSPKIINKCLDILESEKSAVLRSKACEYLYLVLSDLQQHQLEKYLEQIEKIITIGVRDASPISRSFSRQSFIIFSKYWNQKSIQLLQSFDPSTQKSIQKDMAASSPSTTTTTTTTAPKSRFVFVKPQTQQPPPSSSSSGFVIPLDENDSHQEETESPNLTSQQQSSSSSSSQQTQPQQHNFSLFNNSNNSNSNSSIFKSSSSSNKPPTPTTKSNINNSFSSFIGSDRESHHQHEPQINLSFDNHFSNISNHSKKASLPDLKPCKNLSNPSSSPNTSITLNEKKRPASSLLKENEKKKLNSPKTSTVAITSNLITKSTKTVIPLQLPLKSNVGIPKRVPIVSAPITSTLVAGGGNGGYQNENENIVNIMPLPSHGNNILKQHITSSAAVNTSTTASKPTTTAPSCSTKDMTPKRVLVPSPSANTTNIVATVSTTKPSATKAMLISKTTEKLVNKTTSNTTAATTPSIPKTNITNKTTIINKPPLMSANSRAKNYVKDLIMNQKLNANIKKSSSSSTTTTTTTVTKTIRPTSTSSTKPTSELRLSDLK</sequence>
<dbReference type="SMART" id="SM01349">
    <property type="entry name" value="TOG"/>
    <property type="match status" value="1"/>
</dbReference>
<feature type="compositionally biased region" description="Low complexity" evidence="1">
    <location>
        <begin position="933"/>
        <end position="960"/>
    </location>
</feature>
<dbReference type="PANTHER" id="PTHR21567">
    <property type="entry name" value="CLASP"/>
    <property type="match status" value="1"/>
</dbReference>
<feature type="domain" description="TOG" evidence="2">
    <location>
        <begin position="294"/>
        <end position="533"/>
    </location>
</feature>
<feature type="region of interest" description="Disordered" evidence="1">
    <location>
        <begin position="930"/>
        <end position="969"/>
    </location>
</feature>
<dbReference type="SUPFAM" id="SSF48371">
    <property type="entry name" value="ARM repeat"/>
    <property type="match status" value="1"/>
</dbReference>
<comment type="caution">
    <text evidence="3">The sequence shown here is derived from an EMBL/GenBank/DDBJ whole genome shotgun (WGS) entry which is preliminary data.</text>
</comment>
<dbReference type="AlphaFoldDB" id="A0A152A7F7"/>
<reference evidence="3 4" key="1">
    <citation type="submission" date="2015-12" db="EMBL/GenBank/DDBJ databases">
        <title>Dictyostelia acquired genes for synthesis and detection of signals that induce cell-type specialization by lateral gene transfer from prokaryotes.</title>
        <authorList>
            <person name="Gloeckner G."/>
            <person name="Schaap P."/>
        </authorList>
    </citation>
    <scope>NUCLEOTIDE SEQUENCE [LARGE SCALE GENOMIC DNA]</scope>
    <source>
        <strain evidence="3 4">TK</strain>
    </source>
</reference>
<dbReference type="GO" id="GO:0008017">
    <property type="term" value="F:microtubule binding"/>
    <property type="evidence" value="ECO:0007669"/>
    <property type="project" value="TreeGrafter"/>
</dbReference>
<dbReference type="Proteomes" id="UP000076078">
    <property type="component" value="Unassembled WGS sequence"/>
</dbReference>
<dbReference type="Gene3D" id="1.25.10.10">
    <property type="entry name" value="Leucine-rich Repeat Variant"/>
    <property type="match status" value="2"/>
</dbReference>
<evidence type="ECO:0000313" key="4">
    <source>
        <dbReference type="Proteomes" id="UP000076078"/>
    </source>
</evidence>
<feature type="compositionally biased region" description="Basic and acidic residues" evidence="1">
    <location>
        <begin position="648"/>
        <end position="657"/>
    </location>
</feature>
<evidence type="ECO:0000313" key="3">
    <source>
        <dbReference type="EMBL" id="KYR01987.1"/>
    </source>
</evidence>
<feature type="compositionally biased region" description="Low complexity" evidence="1">
    <location>
        <begin position="811"/>
        <end position="830"/>
    </location>
</feature>